<name>A0ABM3VFJ4_MUSDO</name>
<protein>
    <submittedName>
        <fullName evidence="2">Uncharacterized protein LOC131805434</fullName>
    </submittedName>
</protein>
<sequence>MSYNDDFKCPLCHTRHSLRHCRSFLQLAPEGKADFVRRSKYCRNCLGMGHRIAYCPWQTGCRVCKLAHHTLMHPLDTSQSYWTKMTAEAFLHSPGKIEPAVKIRVLLNPMAQDSCIYLGHPLPKYNPQFGPFFKVVLTSTNNNVRTFTTIVRVCESDHPIEPWHYLDVSRVSFTYPRNVVADTHFYRPGPISVVLGKDAADGIYMGLPILEPNMPYVQNTILVGPFLEKCPRGVNHCTIQAGFW</sequence>
<gene>
    <name evidence="2" type="primary">LOC131805434</name>
</gene>
<dbReference type="RefSeq" id="XP_058984565.1">
    <property type="nucleotide sequence ID" value="XM_059128582.1"/>
</dbReference>
<accession>A0ABM3VFJ4</accession>
<dbReference type="Proteomes" id="UP001652621">
    <property type="component" value="Unplaced"/>
</dbReference>
<proteinExistence type="predicted"/>
<reference evidence="2" key="1">
    <citation type="submission" date="2025-08" db="UniProtKB">
        <authorList>
            <consortium name="RefSeq"/>
        </authorList>
    </citation>
    <scope>IDENTIFICATION</scope>
    <source>
        <strain evidence="2">Aabys</strain>
        <tissue evidence="2">Whole body</tissue>
    </source>
</reference>
<organism evidence="1 2">
    <name type="scientific">Musca domestica</name>
    <name type="common">House fly</name>
    <dbReference type="NCBI Taxonomy" id="7370"/>
    <lineage>
        <taxon>Eukaryota</taxon>
        <taxon>Metazoa</taxon>
        <taxon>Ecdysozoa</taxon>
        <taxon>Arthropoda</taxon>
        <taxon>Hexapoda</taxon>
        <taxon>Insecta</taxon>
        <taxon>Pterygota</taxon>
        <taxon>Neoptera</taxon>
        <taxon>Endopterygota</taxon>
        <taxon>Diptera</taxon>
        <taxon>Brachycera</taxon>
        <taxon>Muscomorpha</taxon>
        <taxon>Muscoidea</taxon>
        <taxon>Muscidae</taxon>
        <taxon>Musca</taxon>
    </lineage>
</organism>
<evidence type="ECO:0000313" key="2">
    <source>
        <dbReference type="RefSeq" id="XP_058984565.1"/>
    </source>
</evidence>
<keyword evidence="1" id="KW-1185">Reference proteome</keyword>
<evidence type="ECO:0000313" key="1">
    <source>
        <dbReference type="Proteomes" id="UP001652621"/>
    </source>
</evidence>
<dbReference type="GeneID" id="131805434"/>